<accession>A0A9P6UXT7</accession>
<name>A0A9P6UXT7_9FUNG</name>
<protein>
    <submittedName>
        <fullName evidence="2">Uncharacterized protein</fullName>
    </submittedName>
</protein>
<proteinExistence type="predicted"/>
<dbReference type="AlphaFoldDB" id="A0A9P6UXT7"/>
<organism evidence="2 3">
    <name type="scientific">Dissophora globulifera</name>
    <dbReference type="NCBI Taxonomy" id="979702"/>
    <lineage>
        <taxon>Eukaryota</taxon>
        <taxon>Fungi</taxon>
        <taxon>Fungi incertae sedis</taxon>
        <taxon>Mucoromycota</taxon>
        <taxon>Mortierellomycotina</taxon>
        <taxon>Mortierellomycetes</taxon>
        <taxon>Mortierellales</taxon>
        <taxon>Mortierellaceae</taxon>
        <taxon>Dissophora</taxon>
    </lineage>
</organism>
<dbReference type="OrthoDB" id="10686926at2759"/>
<evidence type="ECO:0000313" key="2">
    <source>
        <dbReference type="EMBL" id="KAG0324310.1"/>
    </source>
</evidence>
<sequence length="275" mass="29108">MLPSIRHLLDTDPAAGRSNNSTIPSLPTASMPAPAQHPLKTAGQKQTDAMTVDGPYQQGNISKFNEPQYHPPLPYGLPQSGYPHRQSIHEQGNAREPIPIPPTSASGPIAQSSQRPRSTHYSHHNGYPKDYEPHYMPSAPMDADPLSSDADPMRRSNRSISPHASPRSAYHSDSSSDPRRDPRTAAGSSGAPTWPPRLNVLSQISPPQPQSTSSSSYRSQQRTSPFDPSVSSSSSSASPSPSISTATAASTPMTADAIAAVTKGTAAASISDSRS</sequence>
<gene>
    <name evidence="2" type="ORF">BGZ99_001968</name>
</gene>
<dbReference type="EMBL" id="JAAAIP010000154">
    <property type="protein sequence ID" value="KAG0324310.1"/>
    <property type="molecule type" value="Genomic_DNA"/>
</dbReference>
<feature type="compositionally biased region" description="Polar residues" evidence="1">
    <location>
        <begin position="17"/>
        <end position="28"/>
    </location>
</feature>
<reference evidence="2" key="1">
    <citation type="journal article" date="2020" name="Fungal Divers.">
        <title>Resolving the Mortierellaceae phylogeny through synthesis of multi-gene phylogenetics and phylogenomics.</title>
        <authorList>
            <person name="Vandepol N."/>
            <person name="Liber J."/>
            <person name="Desiro A."/>
            <person name="Na H."/>
            <person name="Kennedy M."/>
            <person name="Barry K."/>
            <person name="Grigoriev I.V."/>
            <person name="Miller A.N."/>
            <person name="O'Donnell K."/>
            <person name="Stajich J.E."/>
            <person name="Bonito G."/>
        </authorList>
    </citation>
    <scope>NUCLEOTIDE SEQUENCE</scope>
    <source>
        <strain evidence="2">REB-010B</strain>
    </source>
</reference>
<evidence type="ECO:0000256" key="1">
    <source>
        <dbReference type="SAM" id="MobiDB-lite"/>
    </source>
</evidence>
<feature type="non-terminal residue" evidence="2">
    <location>
        <position position="275"/>
    </location>
</feature>
<feature type="compositionally biased region" description="Polar residues" evidence="1">
    <location>
        <begin position="103"/>
        <end position="116"/>
    </location>
</feature>
<feature type="compositionally biased region" description="Low complexity" evidence="1">
    <location>
        <begin position="202"/>
        <end position="252"/>
    </location>
</feature>
<evidence type="ECO:0000313" key="3">
    <source>
        <dbReference type="Proteomes" id="UP000738325"/>
    </source>
</evidence>
<feature type="compositionally biased region" description="Basic and acidic residues" evidence="1">
    <location>
        <begin position="174"/>
        <end position="183"/>
    </location>
</feature>
<dbReference type="Proteomes" id="UP000738325">
    <property type="component" value="Unassembled WGS sequence"/>
</dbReference>
<keyword evidence="3" id="KW-1185">Reference proteome</keyword>
<comment type="caution">
    <text evidence="2">The sequence shown here is derived from an EMBL/GenBank/DDBJ whole genome shotgun (WGS) entry which is preliminary data.</text>
</comment>
<feature type="region of interest" description="Disordered" evidence="1">
    <location>
        <begin position="1"/>
        <end position="252"/>
    </location>
</feature>